<gene>
    <name evidence="1" type="ORF">HMPREF0877_0880</name>
</gene>
<keyword evidence="2" id="KW-1185">Reference proteome</keyword>
<dbReference type="HOGENOM" id="CLU_2573013_0_0_9"/>
<protein>
    <submittedName>
        <fullName evidence="1">Uncharacterized protein</fullName>
    </submittedName>
</protein>
<dbReference type="AlphaFoldDB" id="C5RA85"/>
<dbReference type="Proteomes" id="UP000004528">
    <property type="component" value="Unassembled WGS sequence"/>
</dbReference>
<comment type="caution">
    <text evidence="1">The sequence shown here is derived from an EMBL/GenBank/DDBJ whole genome shotgun (WGS) entry which is preliminary data.</text>
</comment>
<dbReference type="STRING" id="585506.HMPREF0877_0880"/>
<dbReference type="EMBL" id="ACKU01000012">
    <property type="protein sequence ID" value="EER74939.1"/>
    <property type="molecule type" value="Genomic_DNA"/>
</dbReference>
<reference evidence="1 2" key="1">
    <citation type="submission" date="2009-04" db="EMBL/GenBank/DDBJ databases">
        <authorList>
            <person name="Qin X."/>
            <person name="Bachman B."/>
            <person name="Battles P."/>
            <person name="Bell A."/>
            <person name="Bess C."/>
            <person name="Bickham C."/>
            <person name="Chaboub L."/>
            <person name="Chen D."/>
            <person name="Coyle M."/>
            <person name="Deiros D.R."/>
            <person name="Dinh H."/>
            <person name="Forbes L."/>
            <person name="Fowler G."/>
            <person name="Francisco L."/>
            <person name="Fu Q."/>
            <person name="Gubbala S."/>
            <person name="Hale W."/>
            <person name="Han Y."/>
            <person name="Hemphill L."/>
            <person name="Highlander S.K."/>
            <person name="Hirani K."/>
            <person name="Hogues M."/>
            <person name="Jackson L."/>
            <person name="Jakkamsetti A."/>
            <person name="Javaid M."/>
            <person name="Jiang H."/>
            <person name="Korchina V."/>
            <person name="Kovar C."/>
            <person name="Lara F."/>
            <person name="Lee S."/>
            <person name="Mata R."/>
            <person name="Mathew T."/>
            <person name="Moen C."/>
            <person name="Morales K."/>
            <person name="Munidasa M."/>
            <person name="Nazareth L."/>
            <person name="Ngo R."/>
            <person name="Nguyen L."/>
            <person name="Okwuonu G."/>
            <person name="Ongeri F."/>
            <person name="Patil S."/>
            <person name="Petrosino J."/>
            <person name="Pham C."/>
            <person name="Pham P."/>
            <person name="Pu L.-L."/>
            <person name="Puazo M."/>
            <person name="Raj R."/>
            <person name="Reid J."/>
            <person name="Rouhana J."/>
            <person name="Saada N."/>
            <person name="Shang Y."/>
            <person name="Simmons D."/>
            <person name="Thornton R."/>
            <person name="Warren J."/>
            <person name="Weissenberger G."/>
            <person name="Zhang J."/>
            <person name="Zhang L."/>
            <person name="Zhou C."/>
            <person name="Zhu D."/>
            <person name="Muzny D."/>
            <person name="Worley K."/>
            <person name="Gibbs R."/>
        </authorList>
    </citation>
    <scope>NUCLEOTIDE SEQUENCE [LARGE SCALE GENOMIC DNA]</scope>
    <source>
        <strain evidence="1 2">ATCC 33313</strain>
    </source>
</reference>
<organism evidence="1 2">
    <name type="scientific">Weissella paramesenteroides ATCC 33313</name>
    <dbReference type="NCBI Taxonomy" id="585506"/>
    <lineage>
        <taxon>Bacteria</taxon>
        <taxon>Bacillati</taxon>
        <taxon>Bacillota</taxon>
        <taxon>Bacilli</taxon>
        <taxon>Lactobacillales</taxon>
        <taxon>Lactobacillaceae</taxon>
        <taxon>Weissella</taxon>
    </lineage>
</organism>
<dbReference type="OrthoDB" id="9922656at2"/>
<evidence type="ECO:0000313" key="2">
    <source>
        <dbReference type="Proteomes" id="UP000004528"/>
    </source>
</evidence>
<name>C5RA85_WEIPA</name>
<dbReference type="RefSeq" id="WP_002828457.1">
    <property type="nucleotide sequence ID" value="NZ_GG697130.1"/>
</dbReference>
<sequence>MKMKEFDKYLVPEQLEQKKYRFGNGYGALVTYYRPTNTYDLHPIKWIGEQNIFIDEPCINTTSKKEDIVAALNEIKNKRGY</sequence>
<evidence type="ECO:0000313" key="1">
    <source>
        <dbReference type="EMBL" id="EER74939.1"/>
    </source>
</evidence>
<accession>C5RA85</accession>
<proteinExistence type="predicted"/>